<dbReference type="Proteomes" id="UP000231025">
    <property type="component" value="Unassembled WGS sequence"/>
</dbReference>
<gene>
    <name evidence="2" type="ORF">COX47_04100</name>
</gene>
<proteinExistence type="predicted"/>
<dbReference type="EMBL" id="PCRE01000056">
    <property type="protein sequence ID" value="PIP14661.1"/>
    <property type="molecule type" value="Genomic_DNA"/>
</dbReference>
<evidence type="ECO:0000313" key="2">
    <source>
        <dbReference type="EMBL" id="PIP14661.1"/>
    </source>
</evidence>
<comment type="caution">
    <text evidence="2">The sequence shown here is derived from an EMBL/GenBank/DDBJ whole genome shotgun (WGS) entry which is preliminary data.</text>
</comment>
<name>A0A2G9Y851_9BACT</name>
<evidence type="ECO:0000256" key="1">
    <source>
        <dbReference type="SAM" id="Phobius"/>
    </source>
</evidence>
<evidence type="ECO:0000313" key="3">
    <source>
        <dbReference type="Proteomes" id="UP000231025"/>
    </source>
</evidence>
<feature type="transmembrane region" description="Helical" evidence="1">
    <location>
        <begin position="552"/>
        <end position="573"/>
    </location>
</feature>
<dbReference type="AlphaFoldDB" id="A0A2G9Y851"/>
<accession>A0A2G9Y851</accession>
<keyword evidence="1" id="KW-0812">Transmembrane</keyword>
<sequence length="583" mass="65238">MKRKFFLLYIFLILLTMVFVFKPNVFAETSPSDLQEDVIVECITFTPTNGFGRYPRPVEPGTFTGTCSAKTRCDIVTCLPSVGCVPNTGFVQLDSGNNFFSPGVINEPGQLVNVQDHTGYYIYAAHTPEPLGAGAEGENATQQQAELPLIISGSVEDCEQIYWDPYGRVFDSVSLEPFGKGEAVVTLLDENGNPSSNTFTNNVLIDEMGKYNILINKDGRYKLKVTPKTNHKFTAAEPDIRYKDLYDFIYKLGDPAFAETAQSPKRVDVVLEPIGAPYSRSPDYISREYIDVLFKGELYTKIALRTVHPKTIVKVMVDGVELTEDGAGRALPKTSDKEGYWLVLIKKEVFSQTGFSIELIKNPQYYPLAKNNNYFSQLIDKLASLFFKKVSAQQSIKIDSGSSTDNKKTIIKFEPILEYIEGFSYDNNNKIIPRAKVNIKLKMNDKIYSSTTTDDSGFFTMYPKNLPPYEFYLEIINPETKKVAVQTTGEFVKKNQAYLDSEKINLIQATKQDQKIINPTIGELNNIVNNNNQPTNQPTTSTSTKTAFNPTILIIISVIALLVIVALGLVLYIKKSQGLTKPY</sequence>
<organism evidence="2 3">
    <name type="scientific">Candidatus Roizmanbacteria bacterium CG23_combo_of_CG06-09_8_20_14_all_35_49</name>
    <dbReference type="NCBI Taxonomy" id="1974863"/>
    <lineage>
        <taxon>Bacteria</taxon>
        <taxon>Candidatus Roizmaniibacteriota</taxon>
    </lineage>
</organism>
<reference evidence="2 3" key="1">
    <citation type="submission" date="2017-09" db="EMBL/GenBank/DDBJ databases">
        <title>Depth-based differentiation of microbial function through sediment-hosted aquifers and enrichment of novel symbionts in the deep terrestrial subsurface.</title>
        <authorList>
            <person name="Probst A.J."/>
            <person name="Ladd B."/>
            <person name="Jarett J.K."/>
            <person name="Geller-Mcgrath D.E."/>
            <person name="Sieber C.M."/>
            <person name="Emerson J.B."/>
            <person name="Anantharaman K."/>
            <person name="Thomas B.C."/>
            <person name="Malmstrom R."/>
            <person name="Stieglmeier M."/>
            <person name="Klingl A."/>
            <person name="Woyke T."/>
            <person name="Ryan C.M."/>
            <person name="Banfield J.F."/>
        </authorList>
    </citation>
    <scope>NUCLEOTIDE SEQUENCE [LARGE SCALE GENOMIC DNA]</scope>
    <source>
        <strain evidence="2">CG23_combo_of_CG06-09_8_20_14_all_35_49</strain>
    </source>
</reference>
<protein>
    <submittedName>
        <fullName evidence="2">Uncharacterized protein</fullName>
    </submittedName>
</protein>
<keyword evidence="1" id="KW-0472">Membrane</keyword>
<keyword evidence="1" id="KW-1133">Transmembrane helix</keyword>